<protein>
    <submittedName>
        <fullName evidence="1">Uncharacterized protein</fullName>
    </submittedName>
</protein>
<sequence length="268" mass="30745">MEDPRLPPELESQIFLMALQLNFSDIRNLLLIAKRVHAWLLPKAFEVAVLGIGRSFPITFTLEKFKRYGHYIRYLFLTAFATQRETGRIMALDYLSLCPNVINLSIRIPSLDPAALQSALINLPLIRLSIHVDAILFVPPSPQLSELFSNLTHLHLYNTFDPARFADAQPPILRPLFPNLTHIAFLYPHTRENLRLAIEGWDSLRVVLLWYLNAYLEGPIDAAVQPLHPRLVILGSTVMQPWEDGARGRGQDIWEISERIVQSRIERK</sequence>
<name>A0ACD3A5V0_9AGAR</name>
<reference evidence="1 2" key="1">
    <citation type="journal article" date="2019" name="Nat. Ecol. Evol.">
        <title>Megaphylogeny resolves global patterns of mushroom evolution.</title>
        <authorList>
            <person name="Varga T."/>
            <person name="Krizsan K."/>
            <person name="Foldi C."/>
            <person name="Dima B."/>
            <person name="Sanchez-Garcia M."/>
            <person name="Sanchez-Ramirez S."/>
            <person name="Szollosi G.J."/>
            <person name="Szarkandi J.G."/>
            <person name="Papp V."/>
            <person name="Albert L."/>
            <person name="Andreopoulos W."/>
            <person name="Angelini C."/>
            <person name="Antonin V."/>
            <person name="Barry K.W."/>
            <person name="Bougher N.L."/>
            <person name="Buchanan P."/>
            <person name="Buyck B."/>
            <person name="Bense V."/>
            <person name="Catcheside P."/>
            <person name="Chovatia M."/>
            <person name="Cooper J."/>
            <person name="Damon W."/>
            <person name="Desjardin D."/>
            <person name="Finy P."/>
            <person name="Geml J."/>
            <person name="Haridas S."/>
            <person name="Hughes K."/>
            <person name="Justo A."/>
            <person name="Karasinski D."/>
            <person name="Kautmanova I."/>
            <person name="Kiss B."/>
            <person name="Kocsube S."/>
            <person name="Kotiranta H."/>
            <person name="LaButti K.M."/>
            <person name="Lechner B.E."/>
            <person name="Liimatainen K."/>
            <person name="Lipzen A."/>
            <person name="Lukacs Z."/>
            <person name="Mihaltcheva S."/>
            <person name="Morgado L.N."/>
            <person name="Niskanen T."/>
            <person name="Noordeloos M.E."/>
            <person name="Ohm R.A."/>
            <person name="Ortiz-Santana B."/>
            <person name="Ovrebo C."/>
            <person name="Racz N."/>
            <person name="Riley R."/>
            <person name="Savchenko A."/>
            <person name="Shiryaev A."/>
            <person name="Soop K."/>
            <person name="Spirin V."/>
            <person name="Szebenyi C."/>
            <person name="Tomsovsky M."/>
            <person name="Tulloss R.E."/>
            <person name="Uehling J."/>
            <person name="Grigoriev I.V."/>
            <person name="Vagvolgyi C."/>
            <person name="Papp T."/>
            <person name="Martin F.M."/>
            <person name="Miettinen O."/>
            <person name="Hibbett D.S."/>
            <person name="Nagy L.G."/>
        </authorList>
    </citation>
    <scope>NUCLEOTIDE SEQUENCE [LARGE SCALE GENOMIC DNA]</scope>
    <source>
        <strain evidence="1 2">NL-1719</strain>
    </source>
</reference>
<keyword evidence="2" id="KW-1185">Reference proteome</keyword>
<dbReference type="EMBL" id="ML208704">
    <property type="protein sequence ID" value="TFK61021.1"/>
    <property type="molecule type" value="Genomic_DNA"/>
</dbReference>
<organism evidence="1 2">
    <name type="scientific">Pluteus cervinus</name>
    <dbReference type="NCBI Taxonomy" id="181527"/>
    <lineage>
        <taxon>Eukaryota</taxon>
        <taxon>Fungi</taxon>
        <taxon>Dikarya</taxon>
        <taxon>Basidiomycota</taxon>
        <taxon>Agaricomycotina</taxon>
        <taxon>Agaricomycetes</taxon>
        <taxon>Agaricomycetidae</taxon>
        <taxon>Agaricales</taxon>
        <taxon>Pluteineae</taxon>
        <taxon>Pluteaceae</taxon>
        <taxon>Pluteus</taxon>
    </lineage>
</organism>
<gene>
    <name evidence="1" type="ORF">BDN72DRAFT_850025</name>
</gene>
<dbReference type="Proteomes" id="UP000308600">
    <property type="component" value="Unassembled WGS sequence"/>
</dbReference>
<proteinExistence type="predicted"/>
<evidence type="ECO:0000313" key="2">
    <source>
        <dbReference type="Proteomes" id="UP000308600"/>
    </source>
</evidence>
<evidence type="ECO:0000313" key="1">
    <source>
        <dbReference type="EMBL" id="TFK61021.1"/>
    </source>
</evidence>
<accession>A0ACD3A5V0</accession>